<keyword evidence="2 4" id="KW-0863">Zinc-finger</keyword>
<comment type="PTM">
    <text evidence="5">Ubiquitinated; autoubiquitinated.</text>
</comment>
<name>A0A1I7TND9_9PELO</name>
<keyword evidence="3 5" id="KW-0862">Zinc</keyword>
<evidence type="ECO:0000256" key="4">
    <source>
        <dbReference type="PROSITE-ProRule" id="PRU00175"/>
    </source>
</evidence>
<dbReference type="GO" id="GO:0005829">
    <property type="term" value="C:cytosol"/>
    <property type="evidence" value="ECO:0007669"/>
    <property type="project" value="UniProtKB-SubCell"/>
</dbReference>
<dbReference type="SMART" id="SM00184">
    <property type="entry name" value="RING"/>
    <property type="match status" value="1"/>
</dbReference>
<comment type="pathway">
    <text evidence="5">Protein modification; protein ubiquitination.</text>
</comment>
<dbReference type="Pfam" id="PF02825">
    <property type="entry name" value="WWE"/>
    <property type="match status" value="1"/>
</dbReference>
<sequence>MKRAGPSLADENIECPVCYLPAVMPVTLPNCRHKVCYICMKGVTQTGRPSACPYCRTRVDERFLKTQVQQISIYGELPRNYRAYLASMENGDEEEEEEEEVDVKPDLNQLKALVEAGNTGEDHQNPSSQDSTGESSALKPEDGQSDSTTEETEPAPSAFSDHGANCKKHHYWLYGRRKGGWWRYEPRDEAAVEHAYRTSKTKKEKILLAFGQYYIMDFNNWIQYKEGDEDNARCITCLHKSDMKHAEVIGIAGVRTANVWTLD</sequence>
<dbReference type="SMART" id="SM00678">
    <property type="entry name" value="WWE"/>
    <property type="match status" value="1"/>
</dbReference>
<dbReference type="GO" id="GO:0061630">
    <property type="term" value="F:ubiquitin protein ligase activity"/>
    <property type="evidence" value="ECO:0007669"/>
    <property type="project" value="UniProtKB-UniRule"/>
</dbReference>
<feature type="region of interest" description="Disordered" evidence="6">
    <location>
        <begin position="118"/>
        <end position="161"/>
    </location>
</feature>
<keyword evidence="5" id="KW-0833">Ubl conjugation pathway</keyword>
<dbReference type="GO" id="GO:0006511">
    <property type="term" value="P:ubiquitin-dependent protein catabolic process"/>
    <property type="evidence" value="ECO:0007669"/>
    <property type="project" value="UniProtKB-UniRule"/>
</dbReference>
<dbReference type="InterPro" id="IPR004170">
    <property type="entry name" value="WWE_dom"/>
</dbReference>
<dbReference type="eggNOG" id="KOG0824">
    <property type="taxonomic scope" value="Eukaryota"/>
</dbReference>
<dbReference type="InterPro" id="IPR018957">
    <property type="entry name" value="Znf_C3HC4_RING-type"/>
</dbReference>
<comment type="domain">
    <text evidence="5">The WWE domain mediates non-covalent poly(ADP-ribose)-binding.</text>
</comment>
<dbReference type="Pfam" id="PF00097">
    <property type="entry name" value="zf-C3HC4"/>
    <property type="match status" value="1"/>
</dbReference>
<keyword evidence="5" id="KW-0808">Transferase</keyword>
<evidence type="ECO:0000256" key="5">
    <source>
        <dbReference type="RuleBase" id="RU367115"/>
    </source>
</evidence>
<dbReference type="InterPro" id="IPR001841">
    <property type="entry name" value="Znf_RING"/>
</dbReference>
<dbReference type="PROSITE" id="PS50918">
    <property type="entry name" value="WWE"/>
    <property type="match status" value="1"/>
</dbReference>
<keyword evidence="1 5" id="KW-0479">Metal-binding</keyword>
<evidence type="ECO:0000259" key="7">
    <source>
        <dbReference type="PROSITE" id="PS50089"/>
    </source>
</evidence>
<dbReference type="GO" id="GO:0072572">
    <property type="term" value="F:poly-ADP-D-ribose binding"/>
    <property type="evidence" value="ECO:0007669"/>
    <property type="project" value="UniProtKB-UniRule"/>
</dbReference>
<organism evidence="9 10">
    <name type="scientific">Caenorhabditis tropicalis</name>
    <dbReference type="NCBI Taxonomy" id="1561998"/>
    <lineage>
        <taxon>Eukaryota</taxon>
        <taxon>Metazoa</taxon>
        <taxon>Ecdysozoa</taxon>
        <taxon>Nematoda</taxon>
        <taxon>Chromadorea</taxon>
        <taxon>Rhabditida</taxon>
        <taxon>Rhabditina</taxon>
        <taxon>Rhabditomorpha</taxon>
        <taxon>Rhabditoidea</taxon>
        <taxon>Rhabditidae</taxon>
        <taxon>Peloderinae</taxon>
        <taxon>Caenorhabditis</taxon>
    </lineage>
</organism>
<dbReference type="Proteomes" id="UP000095282">
    <property type="component" value="Unplaced"/>
</dbReference>
<protein>
    <recommendedName>
        <fullName evidence="5">E3 ubiquitin-protein ligase</fullName>
        <ecNumber evidence="5">2.3.2.27</ecNumber>
    </recommendedName>
</protein>
<reference evidence="10" key="1">
    <citation type="submission" date="2016-11" db="UniProtKB">
        <authorList>
            <consortium name="WormBaseParasite"/>
        </authorList>
    </citation>
    <scope>IDENTIFICATION</scope>
</reference>
<evidence type="ECO:0000256" key="2">
    <source>
        <dbReference type="ARBA" id="ARBA00022771"/>
    </source>
</evidence>
<dbReference type="WBParaSite" id="Csp11.Scaffold629.g10160.t1">
    <property type="protein sequence ID" value="Csp11.Scaffold629.g10160.t1"/>
    <property type="gene ID" value="Csp11.Scaffold629.g10160"/>
</dbReference>
<feature type="region of interest" description="Disordered" evidence="6">
    <location>
        <begin position="88"/>
        <end position="107"/>
    </location>
</feature>
<dbReference type="SUPFAM" id="SSF57850">
    <property type="entry name" value="RING/U-box"/>
    <property type="match status" value="1"/>
</dbReference>
<dbReference type="InterPro" id="IPR018123">
    <property type="entry name" value="WWE-dom_subgr"/>
</dbReference>
<evidence type="ECO:0000256" key="3">
    <source>
        <dbReference type="ARBA" id="ARBA00022833"/>
    </source>
</evidence>
<comment type="subcellular location">
    <subcellularLocation>
        <location evidence="5">Cytoplasm</location>
        <location evidence="5">Cytosol</location>
    </subcellularLocation>
</comment>
<dbReference type="GO" id="GO:0016055">
    <property type="term" value="P:Wnt signaling pathway"/>
    <property type="evidence" value="ECO:0007669"/>
    <property type="project" value="InterPro"/>
</dbReference>
<proteinExistence type="predicted"/>
<dbReference type="AlphaFoldDB" id="A0A1I7TND9"/>
<dbReference type="InterPro" id="IPR033509">
    <property type="entry name" value="RNF146"/>
</dbReference>
<evidence type="ECO:0000259" key="8">
    <source>
        <dbReference type="PROSITE" id="PS50918"/>
    </source>
</evidence>
<feature type="compositionally biased region" description="Acidic residues" evidence="6">
    <location>
        <begin position="90"/>
        <end position="101"/>
    </location>
</feature>
<dbReference type="SUPFAM" id="SSF117839">
    <property type="entry name" value="WWE domain"/>
    <property type="match status" value="1"/>
</dbReference>
<comment type="catalytic activity">
    <reaction evidence="5">
        <text>S-ubiquitinyl-[E2 ubiquitin-conjugating enzyme]-L-cysteine + [acceptor protein]-L-lysine = [E2 ubiquitin-conjugating enzyme]-L-cysteine + N(6)-ubiquitinyl-[acceptor protein]-L-lysine.</text>
        <dbReference type="EC" id="2.3.2.27"/>
    </reaction>
</comment>
<evidence type="ECO:0000256" key="1">
    <source>
        <dbReference type="ARBA" id="ARBA00022723"/>
    </source>
</evidence>
<dbReference type="GO" id="GO:0008270">
    <property type="term" value="F:zinc ion binding"/>
    <property type="evidence" value="ECO:0007669"/>
    <property type="project" value="UniProtKB-UniRule"/>
</dbReference>
<dbReference type="STRING" id="1561998.A0A1I7TND9"/>
<dbReference type="InterPro" id="IPR013083">
    <property type="entry name" value="Znf_RING/FYVE/PHD"/>
</dbReference>
<feature type="compositionally biased region" description="Polar residues" evidence="6">
    <location>
        <begin position="125"/>
        <end position="135"/>
    </location>
</feature>
<dbReference type="InterPro" id="IPR037197">
    <property type="entry name" value="WWE_dom_sf"/>
</dbReference>
<comment type="function">
    <text evidence="5">E3 ubiquitin-protein ligase that specifically binds poly-ADP-ribosylated proteins and mediates their ubiquitination and subsequent degradation.</text>
</comment>
<accession>A0A1I7TND9</accession>
<dbReference type="PANTHER" id="PTHR13417:SF2">
    <property type="entry name" value="E3 UBIQUITIN-PROTEIN LIGASE RNF146"/>
    <property type="match status" value="1"/>
</dbReference>
<dbReference type="GO" id="GO:0051865">
    <property type="term" value="P:protein autoubiquitination"/>
    <property type="evidence" value="ECO:0007669"/>
    <property type="project" value="UniProtKB-UniRule"/>
</dbReference>
<dbReference type="Gene3D" id="3.30.720.50">
    <property type="match status" value="1"/>
</dbReference>
<evidence type="ECO:0000313" key="10">
    <source>
        <dbReference type="WBParaSite" id="Csp11.Scaffold629.g10160.t1"/>
    </source>
</evidence>
<keyword evidence="5" id="KW-0963">Cytoplasm</keyword>
<evidence type="ECO:0000313" key="9">
    <source>
        <dbReference type="Proteomes" id="UP000095282"/>
    </source>
</evidence>
<feature type="domain" description="WWE" evidence="8">
    <location>
        <begin position="158"/>
        <end position="237"/>
    </location>
</feature>
<dbReference type="PROSITE" id="PS00518">
    <property type="entry name" value="ZF_RING_1"/>
    <property type="match status" value="1"/>
</dbReference>
<keyword evidence="9" id="KW-1185">Reference proteome</keyword>
<dbReference type="GO" id="GO:0005634">
    <property type="term" value="C:nucleus"/>
    <property type="evidence" value="ECO:0007669"/>
    <property type="project" value="TreeGrafter"/>
</dbReference>
<dbReference type="Gene3D" id="3.30.40.10">
    <property type="entry name" value="Zinc/RING finger domain, C3HC4 (zinc finger)"/>
    <property type="match status" value="1"/>
</dbReference>
<dbReference type="EC" id="2.3.2.27" evidence="5"/>
<dbReference type="InterPro" id="IPR017907">
    <property type="entry name" value="Znf_RING_CS"/>
</dbReference>
<dbReference type="PANTHER" id="PTHR13417">
    <property type="entry name" value="E3 UBIQUITIN-PROTEIN LIGASE RNF146"/>
    <property type="match status" value="1"/>
</dbReference>
<dbReference type="PROSITE" id="PS50089">
    <property type="entry name" value="ZF_RING_2"/>
    <property type="match status" value="1"/>
</dbReference>
<evidence type="ECO:0000256" key="6">
    <source>
        <dbReference type="SAM" id="MobiDB-lite"/>
    </source>
</evidence>
<feature type="domain" description="RING-type" evidence="7">
    <location>
        <begin position="15"/>
        <end position="56"/>
    </location>
</feature>